<protein>
    <submittedName>
        <fullName evidence="1">Uncharacterized protein</fullName>
    </submittedName>
</protein>
<accession>A0ACC2A897</accession>
<evidence type="ECO:0000313" key="2">
    <source>
        <dbReference type="Proteomes" id="UP001162992"/>
    </source>
</evidence>
<evidence type="ECO:0000313" key="1">
    <source>
        <dbReference type="EMBL" id="KAJ7513779.1"/>
    </source>
</evidence>
<organism evidence="1 2">
    <name type="scientific">Diphasiastrum complanatum</name>
    <name type="common">Issler's clubmoss</name>
    <name type="synonym">Lycopodium complanatum</name>
    <dbReference type="NCBI Taxonomy" id="34168"/>
    <lineage>
        <taxon>Eukaryota</taxon>
        <taxon>Viridiplantae</taxon>
        <taxon>Streptophyta</taxon>
        <taxon>Embryophyta</taxon>
        <taxon>Tracheophyta</taxon>
        <taxon>Lycopodiopsida</taxon>
        <taxon>Lycopodiales</taxon>
        <taxon>Lycopodiaceae</taxon>
        <taxon>Lycopodioideae</taxon>
        <taxon>Diphasiastrum</taxon>
    </lineage>
</organism>
<proteinExistence type="predicted"/>
<gene>
    <name evidence="1" type="ORF">O6H91_23G014000</name>
</gene>
<sequence length="603" mass="66376">MEEISLSLTAEGSIPTSPGFEGFEKRLEVEFYTSHASNKQYNGLRAISRAELDIMLSAAECTIVSQLSNDKFDSYVLSESSLFVYPLKIVIKTCGTTQILKTIPQLLASASRLSLHVCRCRYSRGSFLFPHSQPFPHGSFHEEVRILDSFFKDLCGSGSKAFVMGDQSNHHNWHIYVASLNAEDSHLMPDDATFTVELCMTGLDKQIASRFYKAAINGPAKEMTTAAGINDLLPNSQICDFAFDPCGYSMNGIEGNAHSTIHITPEEGFSYASFETMGYGPSTIELQTLVDRVAVCFKPSFLSISVHVSGDLSKAENVGSWKGSVCPSGYVCDGSSWQDLPGRSEVVYHTFQKSSPTNSNFVTPFSLCASSKEKYILGYETKKVSNVGDEALCWNKKRFFDDEQVLTTCLSNEEPLTIWTVLKDTETFLAAEDLASFSRIKDQAICILDLEFLERICKSWQSGKAKYESVEAEEGSTRITDLLSALAGKNSNSAEDKKNSEFAMKPMGTALNHIVVCQLPLDQASARELCSYLKSKAKLESLINHPLGCALICTKGNDNAEKVAKETDKCKSFCQASELDLRKIVVPPTEGVWRIGIQADAAI</sequence>
<reference evidence="2" key="1">
    <citation type="journal article" date="2024" name="Proc. Natl. Acad. Sci. U.S.A.">
        <title>Extraordinary preservation of gene collinearity over three hundred million years revealed in homosporous lycophytes.</title>
        <authorList>
            <person name="Li C."/>
            <person name="Wickell D."/>
            <person name="Kuo L.Y."/>
            <person name="Chen X."/>
            <person name="Nie B."/>
            <person name="Liao X."/>
            <person name="Peng D."/>
            <person name="Ji J."/>
            <person name="Jenkins J."/>
            <person name="Williams M."/>
            <person name="Shu S."/>
            <person name="Plott C."/>
            <person name="Barry K."/>
            <person name="Rajasekar S."/>
            <person name="Grimwood J."/>
            <person name="Han X."/>
            <person name="Sun S."/>
            <person name="Hou Z."/>
            <person name="He W."/>
            <person name="Dai G."/>
            <person name="Sun C."/>
            <person name="Schmutz J."/>
            <person name="Leebens-Mack J.H."/>
            <person name="Li F.W."/>
            <person name="Wang L."/>
        </authorList>
    </citation>
    <scope>NUCLEOTIDE SEQUENCE [LARGE SCALE GENOMIC DNA]</scope>
    <source>
        <strain evidence="2">cv. PW_Plant_1</strain>
    </source>
</reference>
<dbReference type="EMBL" id="CM055114">
    <property type="protein sequence ID" value="KAJ7513779.1"/>
    <property type="molecule type" value="Genomic_DNA"/>
</dbReference>
<comment type="caution">
    <text evidence="1">The sequence shown here is derived from an EMBL/GenBank/DDBJ whole genome shotgun (WGS) entry which is preliminary data.</text>
</comment>
<name>A0ACC2A897_DIPCM</name>
<keyword evidence="2" id="KW-1185">Reference proteome</keyword>
<dbReference type="Proteomes" id="UP001162992">
    <property type="component" value="Chromosome 23"/>
</dbReference>